<proteinExistence type="predicted"/>
<dbReference type="EMBL" id="FNKB01000001">
    <property type="protein sequence ID" value="SDQ14907.1"/>
    <property type="molecule type" value="Genomic_DNA"/>
</dbReference>
<gene>
    <name evidence="2" type="ORF">SAMN04488565_0903</name>
</gene>
<protein>
    <submittedName>
        <fullName evidence="2">Uncharacterized protein</fullName>
    </submittedName>
</protein>
<evidence type="ECO:0000256" key="1">
    <source>
        <dbReference type="SAM" id="Phobius"/>
    </source>
</evidence>
<dbReference type="STRING" id="1079994.SAMN04488565_0903"/>
<feature type="transmembrane region" description="Helical" evidence="1">
    <location>
        <begin position="12"/>
        <end position="37"/>
    </location>
</feature>
<dbReference type="Proteomes" id="UP000182690">
    <property type="component" value="Unassembled WGS sequence"/>
</dbReference>
<sequence>MNPNQNPFKNSTAFIIAILVLTAAIAVIGYAAIGALFS</sequence>
<reference evidence="2 3" key="1">
    <citation type="submission" date="2016-10" db="EMBL/GenBank/DDBJ databases">
        <authorList>
            <person name="de Groot N.N."/>
        </authorList>
    </citation>
    <scope>NUCLEOTIDE SEQUENCE [LARGE SCALE GENOMIC DNA]</scope>
    <source>
        <strain evidence="2 3">DSM 22788</strain>
    </source>
</reference>
<keyword evidence="1" id="KW-0472">Membrane</keyword>
<keyword evidence="1" id="KW-0812">Transmembrane</keyword>
<organism evidence="2 3">
    <name type="scientific">Leucobacter chromiiresistens</name>
    <dbReference type="NCBI Taxonomy" id="1079994"/>
    <lineage>
        <taxon>Bacteria</taxon>
        <taxon>Bacillati</taxon>
        <taxon>Actinomycetota</taxon>
        <taxon>Actinomycetes</taxon>
        <taxon>Micrococcales</taxon>
        <taxon>Microbacteriaceae</taxon>
        <taxon>Leucobacter</taxon>
    </lineage>
</organism>
<dbReference type="AlphaFoldDB" id="A0A1H0YI80"/>
<keyword evidence="1" id="KW-1133">Transmembrane helix</keyword>
<name>A0A1H0YI80_9MICO</name>
<accession>A0A1H0YI80</accession>
<evidence type="ECO:0000313" key="3">
    <source>
        <dbReference type="Proteomes" id="UP000182690"/>
    </source>
</evidence>
<evidence type="ECO:0000313" key="2">
    <source>
        <dbReference type="EMBL" id="SDQ14907.1"/>
    </source>
</evidence>